<sequence length="435" mass="49905">MIVKTKISQAIMEYLKQNEIVNLNIIGIIENEPLAEIYVDKEQLSRGVLVRYEYFNYIYTEDDVFLDEVLKTLFKDNFYGFSGVYRPLAQKIRERYLVTWESRCSLHYLPKENLDLSLVKNTVESINIKDAETVDNFYTYRNPDSLKTIEKDISHRPSSAIYSNGDIASWVLVHNDNSMGIMFTKDEYRKNNYAVDTSIDLSSKIMKLGKIPFLQINEANNMSPGLAAKCGFIKYGYSDWFGIIEGTPKDLIDSNNQSRNNHIKAIEGFRYIDDKELNCMYLPPYILNSEYEKIEGFAIEKATNSEMIDTWCGTFIAALEIKEIEKNTFKNIVYNAVTNIENGYTLYNGILNGEVVSTTAFSKLDTDVLGLYFGAVKPSLRGRGIGRATVIKTIKDVTKNDDIEFILLQSPDKYVDMLEKIGFVHSHYINNDMDI</sequence>
<dbReference type="RefSeq" id="WP_185732705.1">
    <property type="nucleotide sequence ID" value="NZ_BHYK01000013.1"/>
</dbReference>
<dbReference type="Proteomes" id="UP000287872">
    <property type="component" value="Unassembled WGS sequence"/>
</dbReference>
<protein>
    <submittedName>
        <fullName evidence="3">Uncharacterized protein</fullName>
    </submittedName>
</protein>
<accession>A0A401UN47</accession>
<comment type="caution">
    <text evidence="3">The sequence shown here is derived from an EMBL/GenBank/DDBJ whole genome shotgun (WGS) entry which is preliminary data.</text>
</comment>
<dbReference type="Pfam" id="PF00583">
    <property type="entry name" value="Acetyltransf_1"/>
    <property type="match status" value="1"/>
</dbReference>
<evidence type="ECO:0000259" key="1">
    <source>
        <dbReference type="Pfam" id="PF00583"/>
    </source>
</evidence>
<dbReference type="PANTHER" id="PTHR20958:SF6">
    <property type="entry name" value="GLYCINE N-ACYLTRANSFERASE-LIKE PROTEIN"/>
    <property type="match status" value="1"/>
</dbReference>
<dbReference type="EMBL" id="BHYK01000013">
    <property type="protein sequence ID" value="GCD10955.1"/>
    <property type="molecule type" value="Genomic_DNA"/>
</dbReference>
<dbReference type="InterPro" id="IPR013653">
    <property type="entry name" value="GCN5-like_dom"/>
</dbReference>
<dbReference type="Pfam" id="PF08445">
    <property type="entry name" value="FR47"/>
    <property type="match status" value="1"/>
</dbReference>
<evidence type="ECO:0000259" key="2">
    <source>
        <dbReference type="Pfam" id="PF08445"/>
    </source>
</evidence>
<evidence type="ECO:0000313" key="4">
    <source>
        <dbReference type="Proteomes" id="UP000287872"/>
    </source>
</evidence>
<name>A0A401UN47_9CLOT</name>
<dbReference type="SUPFAM" id="SSF55729">
    <property type="entry name" value="Acyl-CoA N-acyltransferases (Nat)"/>
    <property type="match status" value="2"/>
</dbReference>
<dbReference type="PANTHER" id="PTHR20958">
    <property type="entry name" value="GLYCINE N-ACYLTRANSFERASE-LIKE PROTEIN"/>
    <property type="match status" value="1"/>
</dbReference>
<dbReference type="InterPro" id="IPR000182">
    <property type="entry name" value="GNAT_dom"/>
</dbReference>
<dbReference type="Gene3D" id="3.40.630.30">
    <property type="match status" value="2"/>
</dbReference>
<dbReference type="CDD" id="cd04301">
    <property type="entry name" value="NAT_SF"/>
    <property type="match status" value="1"/>
</dbReference>
<proteinExistence type="predicted"/>
<keyword evidence="4" id="KW-1185">Reference proteome</keyword>
<dbReference type="InterPro" id="IPR016181">
    <property type="entry name" value="Acyl_CoA_acyltransferase"/>
</dbReference>
<dbReference type="GO" id="GO:0016747">
    <property type="term" value="F:acyltransferase activity, transferring groups other than amino-acyl groups"/>
    <property type="evidence" value="ECO:0007669"/>
    <property type="project" value="InterPro"/>
</dbReference>
<reference evidence="3 4" key="1">
    <citation type="submission" date="2018-11" db="EMBL/GenBank/DDBJ databases">
        <title>Genome sequencing and assembly of Clostridium tagluense strain A121.</title>
        <authorList>
            <person name="Murakami T."/>
            <person name="Segawa T."/>
            <person name="Shcherbakova V.A."/>
            <person name="Mori H."/>
            <person name="Yoshimura Y."/>
        </authorList>
    </citation>
    <scope>NUCLEOTIDE SEQUENCE [LARGE SCALE GENOMIC DNA]</scope>
    <source>
        <strain evidence="3 4">A121</strain>
    </source>
</reference>
<organism evidence="3 4">
    <name type="scientific">Clostridium tagluense</name>
    <dbReference type="NCBI Taxonomy" id="360422"/>
    <lineage>
        <taxon>Bacteria</taxon>
        <taxon>Bacillati</taxon>
        <taxon>Bacillota</taxon>
        <taxon>Clostridia</taxon>
        <taxon>Eubacteriales</taxon>
        <taxon>Clostridiaceae</taxon>
        <taxon>Clostridium</taxon>
    </lineage>
</organism>
<gene>
    <name evidence="3" type="ORF">Ctaglu_25780</name>
</gene>
<evidence type="ECO:0000313" key="3">
    <source>
        <dbReference type="EMBL" id="GCD10955.1"/>
    </source>
</evidence>
<feature type="domain" description="N-acetyltransferase" evidence="1">
    <location>
        <begin position="341"/>
        <end position="422"/>
    </location>
</feature>
<dbReference type="AlphaFoldDB" id="A0A401UN47"/>
<feature type="domain" description="GCN5-related N-acetyltransferase Rv2170-like" evidence="2">
    <location>
        <begin position="165"/>
        <end position="240"/>
    </location>
</feature>
<dbReference type="InterPro" id="IPR053225">
    <property type="entry name" value="Acyl-CoA_N-acyltransferase"/>
</dbReference>